<feature type="transmembrane region" description="Helical" evidence="13">
    <location>
        <begin position="366"/>
        <end position="387"/>
    </location>
</feature>
<evidence type="ECO:0000256" key="4">
    <source>
        <dbReference type="ARBA" id="ARBA00022449"/>
    </source>
</evidence>
<dbReference type="PROSITE" id="PS51201">
    <property type="entry name" value="RCK_N"/>
    <property type="match status" value="1"/>
</dbReference>
<evidence type="ECO:0000256" key="11">
    <source>
        <dbReference type="ARBA" id="ARBA00023065"/>
    </source>
</evidence>
<evidence type="ECO:0000256" key="13">
    <source>
        <dbReference type="SAM" id="Phobius"/>
    </source>
</evidence>
<keyword evidence="6" id="KW-0633">Potassium transport</keyword>
<feature type="transmembrane region" description="Helical" evidence="13">
    <location>
        <begin position="117"/>
        <end position="142"/>
    </location>
</feature>
<evidence type="ECO:0000256" key="10">
    <source>
        <dbReference type="ARBA" id="ARBA00023027"/>
    </source>
</evidence>
<feature type="transmembrane region" description="Helical" evidence="13">
    <location>
        <begin position="6"/>
        <end position="23"/>
    </location>
</feature>
<dbReference type="Pfam" id="PF02080">
    <property type="entry name" value="TrkA_C"/>
    <property type="match status" value="1"/>
</dbReference>
<keyword evidence="11" id="KW-0406">Ion transport</keyword>
<feature type="transmembrane region" description="Helical" evidence="13">
    <location>
        <begin position="186"/>
        <end position="208"/>
    </location>
</feature>
<keyword evidence="7 13" id="KW-0812">Transmembrane</keyword>
<keyword evidence="3" id="KW-0813">Transport</keyword>
<dbReference type="Gene3D" id="1.20.1530.20">
    <property type="match status" value="1"/>
</dbReference>
<accession>A0A8T4GHU0</accession>
<dbReference type="PROSITE" id="PS51202">
    <property type="entry name" value="RCK_C"/>
    <property type="match status" value="1"/>
</dbReference>
<protein>
    <submittedName>
        <fullName evidence="16">NhaP-type Na+/H+ or K+/H+ antiporter/K+/H+ antiporter YhaU regulatory subunit KhtT</fullName>
    </submittedName>
</protein>
<dbReference type="GO" id="GO:0005886">
    <property type="term" value="C:plasma membrane"/>
    <property type="evidence" value="ECO:0007669"/>
    <property type="project" value="UniProtKB-SubCell"/>
</dbReference>
<evidence type="ECO:0000313" key="16">
    <source>
        <dbReference type="EMBL" id="MBP1923190.1"/>
    </source>
</evidence>
<dbReference type="Gene3D" id="3.40.50.720">
    <property type="entry name" value="NAD(P)-binding Rossmann-like Domain"/>
    <property type="match status" value="1"/>
</dbReference>
<evidence type="ECO:0000256" key="9">
    <source>
        <dbReference type="ARBA" id="ARBA00022989"/>
    </source>
</evidence>
<dbReference type="InterPro" id="IPR003148">
    <property type="entry name" value="RCK_N"/>
</dbReference>
<dbReference type="GO" id="GO:1902600">
    <property type="term" value="P:proton transmembrane transport"/>
    <property type="evidence" value="ECO:0007669"/>
    <property type="project" value="InterPro"/>
</dbReference>
<dbReference type="Pfam" id="PF00999">
    <property type="entry name" value="Na_H_Exchanger"/>
    <property type="match status" value="1"/>
</dbReference>
<dbReference type="PANTHER" id="PTHR32507">
    <property type="entry name" value="NA(+)/H(+) ANTIPORTER 1"/>
    <property type="match status" value="1"/>
</dbReference>
<feature type="domain" description="RCK C-terminal" evidence="15">
    <location>
        <begin position="533"/>
        <end position="615"/>
    </location>
</feature>
<dbReference type="Gene3D" id="3.30.70.1450">
    <property type="entry name" value="Regulator of K+ conductance, C-terminal domain"/>
    <property type="match status" value="1"/>
</dbReference>
<sequence>MSETLPIIAAILGIGIALQVVSSRLRVPSVLFLILVGVLLGPEGLGFISLDTFGDGLGTVVGLSVAIIVFDGGFDLRRERLVDAPKSILRVVTIGAAIMFFGTALAVQFFLTDDWGLAFLIGALLIATGPTVITPILQVIDVREHVASTLEAEGIINDVTAAILAIVVFETLVVGVGDTGTVLTGFLSRLVAGIGVGMVVATVVYVVLVRLDAPGADAERTVRLVTLGGAFVSYGLAESIAPETGVAAAAAAGVALGNVDLPHREEVVKFGRDLTLVALSFVFISLAALIDFGALVSLGVGGIGVVIAVTLVIRPLVMFLSARESVFTRNERYFLSFVGPRGIIPASVATLFAIDLQQTGATAEAQTLVGAVFLVIFVTVILQAGLARQIAEFFDVQPMKTIIIGGGRVGRTLATRLEKRGENVVILDRDPGAVESLQSDGLRASVGDGTDTGILEDHGAENAKMVVAATANDDTNLLVCQLARNKFDVETVIGRVNDPDNVPAFDALDVRAIDVSSAMAWSIDNEIERPTLTHWMNQLGDGHDAQEVTITAETFAGKTVQQMGSRIPQGVLIAVIGRDDETFVPHGDTVLEAGDRVTILGDEDDVETAIKRVHPHD</sequence>
<dbReference type="AlphaFoldDB" id="A0A8T4GHU0"/>
<evidence type="ECO:0000256" key="6">
    <source>
        <dbReference type="ARBA" id="ARBA00022538"/>
    </source>
</evidence>
<proteinExistence type="predicted"/>
<evidence type="ECO:0000313" key="17">
    <source>
        <dbReference type="Proteomes" id="UP000823588"/>
    </source>
</evidence>
<evidence type="ECO:0000256" key="7">
    <source>
        <dbReference type="ARBA" id="ARBA00022692"/>
    </source>
</evidence>
<dbReference type="InterPro" id="IPR006037">
    <property type="entry name" value="RCK_C"/>
</dbReference>
<evidence type="ECO:0000256" key="12">
    <source>
        <dbReference type="ARBA" id="ARBA00023136"/>
    </source>
</evidence>
<name>A0A8T4GHU0_9EURY</name>
<reference evidence="16" key="1">
    <citation type="submission" date="2021-03" db="EMBL/GenBank/DDBJ databases">
        <title>Genomic Encyclopedia of Type Strains, Phase IV (KMG-IV): sequencing the most valuable type-strain genomes for metagenomic binning, comparative biology and taxonomic classification.</title>
        <authorList>
            <person name="Goeker M."/>
        </authorList>
    </citation>
    <scope>NUCLEOTIDE SEQUENCE</scope>
    <source>
        <strain evidence="16">DSM 23564</strain>
    </source>
</reference>
<evidence type="ECO:0000256" key="5">
    <source>
        <dbReference type="ARBA" id="ARBA00022475"/>
    </source>
</evidence>
<feature type="transmembrane region" description="Helical" evidence="13">
    <location>
        <begin position="30"/>
        <end position="50"/>
    </location>
</feature>
<keyword evidence="8" id="KW-0630">Potassium</keyword>
<evidence type="ECO:0000259" key="14">
    <source>
        <dbReference type="PROSITE" id="PS51201"/>
    </source>
</evidence>
<feature type="transmembrane region" description="Helical" evidence="13">
    <location>
        <begin position="302"/>
        <end position="321"/>
    </location>
</feature>
<keyword evidence="5" id="KW-1003">Cell membrane</keyword>
<dbReference type="SUPFAM" id="SSF51735">
    <property type="entry name" value="NAD(P)-binding Rossmann-fold domains"/>
    <property type="match status" value="1"/>
</dbReference>
<keyword evidence="10" id="KW-0520">NAD</keyword>
<dbReference type="Pfam" id="PF02254">
    <property type="entry name" value="TrkA_N"/>
    <property type="match status" value="1"/>
</dbReference>
<evidence type="ECO:0000256" key="8">
    <source>
        <dbReference type="ARBA" id="ARBA00022958"/>
    </source>
</evidence>
<comment type="function">
    <text evidence="1">Part of a potassium transport system.</text>
</comment>
<dbReference type="InterPro" id="IPR038770">
    <property type="entry name" value="Na+/solute_symporter_sf"/>
</dbReference>
<dbReference type="Proteomes" id="UP000823588">
    <property type="component" value="Unassembled WGS sequence"/>
</dbReference>
<evidence type="ECO:0000259" key="15">
    <source>
        <dbReference type="PROSITE" id="PS51202"/>
    </source>
</evidence>
<dbReference type="RefSeq" id="WP_321168708.1">
    <property type="nucleotide sequence ID" value="NZ_JAGGKQ010000017.1"/>
</dbReference>
<gene>
    <name evidence="16" type="ORF">J2751_002229</name>
</gene>
<dbReference type="GO" id="GO:0015297">
    <property type="term" value="F:antiporter activity"/>
    <property type="evidence" value="ECO:0007669"/>
    <property type="project" value="UniProtKB-KW"/>
</dbReference>
<keyword evidence="4" id="KW-0050">Antiport</keyword>
<dbReference type="PRINTS" id="PR00335">
    <property type="entry name" value="KUPTAKETRKA"/>
</dbReference>
<keyword evidence="17" id="KW-1185">Reference proteome</keyword>
<keyword evidence="12 13" id="KW-0472">Membrane</keyword>
<comment type="caution">
    <text evidence="16">The sequence shown here is derived from an EMBL/GenBank/DDBJ whole genome shotgun (WGS) entry which is preliminary data.</text>
</comment>
<dbReference type="PANTHER" id="PTHR32507:SF0">
    <property type="entry name" value="NA(+)_H(+) ANTIPORTER 2-RELATED"/>
    <property type="match status" value="1"/>
</dbReference>
<dbReference type="EMBL" id="JAGGKQ010000017">
    <property type="protein sequence ID" value="MBP1923190.1"/>
    <property type="molecule type" value="Genomic_DNA"/>
</dbReference>
<feature type="transmembrane region" description="Helical" evidence="13">
    <location>
        <begin position="88"/>
        <end position="111"/>
    </location>
</feature>
<feature type="transmembrane region" description="Helical" evidence="13">
    <location>
        <begin position="274"/>
        <end position="296"/>
    </location>
</feature>
<dbReference type="GO" id="GO:0015079">
    <property type="term" value="F:potassium ion transmembrane transporter activity"/>
    <property type="evidence" value="ECO:0007669"/>
    <property type="project" value="InterPro"/>
</dbReference>
<dbReference type="InterPro" id="IPR006036">
    <property type="entry name" value="K_uptake_TrkA"/>
</dbReference>
<feature type="transmembrane region" description="Helical" evidence="13">
    <location>
        <begin position="56"/>
        <end position="76"/>
    </location>
</feature>
<organism evidence="16 17">
    <name type="scientific">Halorubrum alkaliphilum</name>
    <dbReference type="NCBI Taxonomy" id="261290"/>
    <lineage>
        <taxon>Archaea</taxon>
        <taxon>Methanobacteriati</taxon>
        <taxon>Methanobacteriota</taxon>
        <taxon>Stenosarchaea group</taxon>
        <taxon>Halobacteria</taxon>
        <taxon>Halobacteriales</taxon>
        <taxon>Haloferacaceae</taxon>
        <taxon>Halorubrum</taxon>
    </lineage>
</organism>
<feature type="domain" description="RCK N-terminal" evidence="14">
    <location>
        <begin position="398"/>
        <end position="517"/>
    </location>
</feature>
<dbReference type="InterPro" id="IPR036721">
    <property type="entry name" value="RCK_C_sf"/>
</dbReference>
<dbReference type="InterPro" id="IPR006153">
    <property type="entry name" value="Cation/H_exchanger_TM"/>
</dbReference>
<evidence type="ECO:0000256" key="2">
    <source>
        <dbReference type="ARBA" id="ARBA00004651"/>
    </source>
</evidence>
<comment type="subcellular location">
    <subcellularLocation>
        <location evidence="2">Cell membrane</location>
        <topology evidence="2">Multi-pass membrane protein</topology>
    </subcellularLocation>
</comment>
<keyword evidence="9 13" id="KW-1133">Transmembrane helix</keyword>
<feature type="transmembrane region" description="Helical" evidence="13">
    <location>
        <begin position="154"/>
        <end position="174"/>
    </location>
</feature>
<dbReference type="InterPro" id="IPR036291">
    <property type="entry name" value="NAD(P)-bd_dom_sf"/>
</dbReference>
<evidence type="ECO:0000256" key="1">
    <source>
        <dbReference type="ARBA" id="ARBA00003660"/>
    </source>
</evidence>
<evidence type="ECO:0000256" key="3">
    <source>
        <dbReference type="ARBA" id="ARBA00022448"/>
    </source>
</evidence>
<dbReference type="SUPFAM" id="SSF116726">
    <property type="entry name" value="TrkA C-terminal domain-like"/>
    <property type="match status" value="1"/>
</dbReference>